<dbReference type="EMBL" id="KR029598">
    <property type="protein sequence ID" value="AKH47757.1"/>
    <property type="molecule type" value="Genomic_DNA"/>
</dbReference>
<evidence type="ECO:0000313" key="1">
    <source>
        <dbReference type="EMBL" id="AKH47757.1"/>
    </source>
</evidence>
<sequence length="56" mass="6046">MLFETESLPFSHPSIVTPYCAISAIDFGSALSAIVRTCELELLSTISAIILLLISF</sequence>
<name>A0A0F7L8K1_9VIRU</name>
<accession>A0A0F7L8K1</accession>
<proteinExistence type="predicted"/>
<reference evidence="1" key="1">
    <citation type="journal article" date="2015" name="Front. Microbiol.">
        <title>Combining genomic sequencing methods to explore viral diversity and reveal potential virus-host interactions.</title>
        <authorList>
            <person name="Chow C.E."/>
            <person name="Winget D.M."/>
            <person name="White R.A.III."/>
            <person name="Hallam S.J."/>
            <person name="Suttle C.A."/>
        </authorList>
    </citation>
    <scope>NUCLEOTIDE SEQUENCE</scope>
    <source>
        <strain evidence="1">Oxic1_3</strain>
    </source>
</reference>
<organism evidence="1">
    <name type="scientific">uncultured marine virus</name>
    <dbReference type="NCBI Taxonomy" id="186617"/>
    <lineage>
        <taxon>Viruses</taxon>
        <taxon>environmental samples</taxon>
    </lineage>
</organism>
<reference evidence="1" key="2">
    <citation type="submission" date="2015-03" db="EMBL/GenBank/DDBJ databases">
        <authorList>
            <person name="Chow C.-E.T."/>
            <person name="Winget D.M."/>
            <person name="White R.A.III."/>
            <person name="Hallam S.J."/>
            <person name="Suttle C.A."/>
        </authorList>
    </citation>
    <scope>NUCLEOTIDE SEQUENCE</scope>
    <source>
        <strain evidence="1">Oxic1_3</strain>
    </source>
</reference>
<protein>
    <submittedName>
        <fullName evidence="1">PBSX family phage terminase large subunit</fullName>
    </submittedName>
</protein>